<name>A0ABY6FZ99_9MICO</name>
<dbReference type="SUPFAM" id="SSF82784">
    <property type="entry name" value="OsmC-like"/>
    <property type="match status" value="1"/>
</dbReference>
<evidence type="ECO:0000313" key="2">
    <source>
        <dbReference type="Proteomes" id="UP001164305"/>
    </source>
</evidence>
<keyword evidence="2" id="KW-1185">Reference proteome</keyword>
<gene>
    <name evidence="1" type="ORF">BRM3_11325</name>
</gene>
<dbReference type="Pfam" id="PF02566">
    <property type="entry name" value="OsmC"/>
    <property type="match status" value="1"/>
</dbReference>
<protein>
    <submittedName>
        <fullName evidence="1">OsmC family protein</fullName>
    </submittedName>
</protein>
<evidence type="ECO:0000313" key="1">
    <source>
        <dbReference type="EMBL" id="UYG16202.1"/>
    </source>
</evidence>
<organism evidence="1 2">
    <name type="scientific">Brachybacterium huguangmaarense</name>
    <dbReference type="NCBI Taxonomy" id="1652028"/>
    <lineage>
        <taxon>Bacteria</taxon>
        <taxon>Bacillati</taxon>
        <taxon>Actinomycetota</taxon>
        <taxon>Actinomycetes</taxon>
        <taxon>Micrococcales</taxon>
        <taxon>Dermabacteraceae</taxon>
        <taxon>Brachybacterium</taxon>
    </lineage>
</organism>
<dbReference type="InterPro" id="IPR036102">
    <property type="entry name" value="OsmC/Ohrsf"/>
</dbReference>
<reference evidence="1" key="1">
    <citation type="submission" date="2022-10" db="EMBL/GenBank/DDBJ databases">
        <title>Whole-Genome Sequencing of Brachybacterium huguangmaarense BRM-3, Isolated from Betula schmidtii.</title>
        <authorList>
            <person name="Haam D."/>
        </authorList>
    </citation>
    <scope>NUCLEOTIDE SEQUENCE</scope>
    <source>
        <strain evidence="1">BRM-3</strain>
    </source>
</reference>
<accession>A0ABY6FZ99</accession>
<dbReference type="EMBL" id="CP107020">
    <property type="protein sequence ID" value="UYG16202.1"/>
    <property type="molecule type" value="Genomic_DNA"/>
</dbReference>
<dbReference type="Gene3D" id="3.30.300.20">
    <property type="match status" value="1"/>
</dbReference>
<dbReference type="InterPro" id="IPR015946">
    <property type="entry name" value="KH_dom-like_a/b"/>
</dbReference>
<proteinExistence type="predicted"/>
<sequence>MPAVPDSRFPISPAFAEGSVWVDRTGTRRLVGRNQRGVEIPIGEGEGQITPGELLKLALIGCAGMSADFTIGRRLGEDFPLRVYAHGSSSEQDNRYDRIDEEIQLDLSGLAPEQIERVERAITKAIAANCTVERTLTGDPEVHHEIVDVPAAEAPEEPGA</sequence>
<dbReference type="RefSeq" id="WP_263593415.1">
    <property type="nucleotide sequence ID" value="NZ_CP107020.1"/>
</dbReference>
<dbReference type="Proteomes" id="UP001164305">
    <property type="component" value="Chromosome"/>
</dbReference>
<dbReference type="InterPro" id="IPR003718">
    <property type="entry name" value="OsmC/Ohr_fam"/>
</dbReference>